<dbReference type="InterPro" id="IPR039425">
    <property type="entry name" value="RNA_pol_sigma-70-like"/>
</dbReference>
<dbReference type="Pfam" id="PF13490">
    <property type="entry name" value="zf-HC2"/>
    <property type="match status" value="1"/>
</dbReference>
<keyword evidence="3" id="KW-0238">DNA-binding</keyword>
<dbReference type="Pfam" id="PF04542">
    <property type="entry name" value="Sigma70_r2"/>
    <property type="match status" value="1"/>
</dbReference>
<dbReference type="EMBL" id="JAHOPC010000001">
    <property type="protein sequence ID" value="MBU8865282.1"/>
    <property type="molecule type" value="Genomic_DNA"/>
</dbReference>
<dbReference type="Proteomes" id="UP000824166">
    <property type="component" value="Unassembled WGS sequence"/>
</dbReference>
<organism evidence="9 10">
    <name type="scientific">Paenarthrobacter aromaticivorans</name>
    <dbReference type="NCBI Taxonomy" id="2849150"/>
    <lineage>
        <taxon>Bacteria</taxon>
        <taxon>Bacillati</taxon>
        <taxon>Actinomycetota</taxon>
        <taxon>Actinomycetes</taxon>
        <taxon>Micrococcales</taxon>
        <taxon>Micrococcaceae</taxon>
        <taxon>Paenarthrobacter</taxon>
    </lineage>
</organism>
<evidence type="ECO:0000256" key="1">
    <source>
        <dbReference type="ARBA" id="ARBA00023015"/>
    </source>
</evidence>
<evidence type="ECO:0000256" key="3">
    <source>
        <dbReference type="ARBA" id="ARBA00023125"/>
    </source>
</evidence>
<dbReference type="NCBIfam" id="TIGR02937">
    <property type="entry name" value="sigma70-ECF"/>
    <property type="match status" value="1"/>
</dbReference>
<keyword evidence="6" id="KW-0472">Membrane</keyword>
<accession>A0ABS6I4F2</accession>
<keyword evidence="2" id="KW-0731">Sigma factor</keyword>
<feature type="compositionally biased region" description="Low complexity" evidence="5">
    <location>
        <begin position="329"/>
        <end position="355"/>
    </location>
</feature>
<comment type="caution">
    <text evidence="9">The sequence shown here is derived from an EMBL/GenBank/DDBJ whole genome shotgun (WGS) entry which is preliminary data.</text>
</comment>
<keyword evidence="6" id="KW-0812">Transmembrane</keyword>
<dbReference type="PANTHER" id="PTHR43133:SF8">
    <property type="entry name" value="RNA POLYMERASE SIGMA FACTOR HI_1459-RELATED"/>
    <property type="match status" value="1"/>
</dbReference>
<sequence>MGSDFDTGSSGGTITAGPVSDQEIIGAVRGGDTDAFDSLYRRHLAAAQYVARANTDNPSDADDIVAEAFASVFQALSSGKGPREFFRAYLLTVVQRTAHARNRKARLTQSAPDEAILDTAVVDADPVLREFESSAVAAAFNSLPERWQAVLWHVDIEGMKPAAAAPFIGISPNGVSSLLIRAREGLRQAYLQNHVVLAPGDECSEYSGQLGKYARNALKRTSREKISAHLETCSKCTALLFELNHIQGAMRAALFPLVTGIVLTPGAAAGLLSASNPSGHTGQDPAILRSAGNVWKVAVAAAVAAGVAIFGLVTWFGQPGAEVSKAGDAPSSASPSASSAVSDVPAVSSPAPTAAQLQQPFAPVEVRPHPVSEEIDRQRAAVVTNSGTVSSTTEAMPSTAAPLQMVDAVFGMEAGSGRLERDISVGFSLLGGPVPSSGETIFSLPENATFIPGKFSAPSGWSCSDPAEGSRLIRCSTASFKPASLAFKLGVSLRNPEVGSTLNYQFGGQHVLSKSFASSFH</sequence>
<feature type="domain" description="Putative zinc-finger" evidence="8">
    <location>
        <begin position="203"/>
        <end position="236"/>
    </location>
</feature>
<evidence type="ECO:0000256" key="5">
    <source>
        <dbReference type="SAM" id="MobiDB-lite"/>
    </source>
</evidence>
<dbReference type="InterPro" id="IPR027383">
    <property type="entry name" value="Znf_put"/>
</dbReference>
<evidence type="ECO:0000256" key="6">
    <source>
        <dbReference type="SAM" id="Phobius"/>
    </source>
</evidence>
<keyword evidence="4" id="KW-0804">Transcription</keyword>
<dbReference type="InterPro" id="IPR007627">
    <property type="entry name" value="RNA_pol_sigma70_r2"/>
</dbReference>
<reference evidence="9 10" key="1">
    <citation type="submission" date="2021-06" db="EMBL/GenBank/DDBJ databases">
        <authorList>
            <person name="Jeong J.W."/>
        </authorList>
    </citation>
    <scope>NUCLEOTIDE SEQUENCE [LARGE SCALE GENOMIC DNA]</scope>
    <source>
        <strain evidence="9 10">MMS21-TAE1-1</strain>
    </source>
</reference>
<evidence type="ECO:0000313" key="9">
    <source>
        <dbReference type="EMBL" id="MBU8865282.1"/>
    </source>
</evidence>
<evidence type="ECO:0000259" key="8">
    <source>
        <dbReference type="Pfam" id="PF13490"/>
    </source>
</evidence>
<dbReference type="InterPro" id="IPR014284">
    <property type="entry name" value="RNA_pol_sigma-70_dom"/>
</dbReference>
<feature type="region of interest" description="Disordered" evidence="5">
    <location>
        <begin position="324"/>
        <end position="361"/>
    </location>
</feature>
<keyword evidence="10" id="KW-1185">Reference proteome</keyword>
<dbReference type="PANTHER" id="PTHR43133">
    <property type="entry name" value="RNA POLYMERASE ECF-TYPE SIGMA FACTO"/>
    <property type="match status" value="1"/>
</dbReference>
<feature type="transmembrane region" description="Helical" evidence="6">
    <location>
        <begin position="294"/>
        <end position="316"/>
    </location>
</feature>
<evidence type="ECO:0000313" key="10">
    <source>
        <dbReference type="Proteomes" id="UP000824166"/>
    </source>
</evidence>
<dbReference type="RefSeq" id="WP_216922574.1">
    <property type="nucleotide sequence ID" value="NZ_JAHOPC010000001.1"/>
</dbReference>
<keyword evidence="6" id="KW-1133">Transmembrane helix</keyword>
<protein>
    <submittedName>
        <fullName evidence="9">Sigma-70 family RNA polymerase sigma factor</fullName>
    </submittedName>
</protein>
<evidence type="ECO:0000256" key="4">
    <source>
        <dbReference type="ARBA" id="ARBA00023163"/>
    </source>
</evidence>
<evidence type="ECO:0000259" key="7">
    <source>
        <dbReference type="Pfam" id="PF04542"/>
    </source>
</evidence>
<name>A0ABS6I4F2_9MICC</name>
<evidence type="ECO:0000256" key="2">
    <source>
        <dbReference type="ARBA" id="ARBA00023082"/>
    </source>
</evidence>
<feature type="transmembrane region" description="Helical" evidence="6">
    <location>
        <begin position="253"/>
        <end position="274"/>
    </location>
</feature>
<feature type="domain" description="RNA polymerase sigma-70 region 2" evidence="7">
    <location>
        <begin position="39"/>
        <end position="106"/>
    </location>
</feature>
<proteinExistence type="predicted"/>
<gene>
    <name evidence="9" type="ORF">KSW38_03095</name>
</gene>
<keyword evidence="1" id="KW-0805">Transcription regulation</keyword>